<dbReference type="Pfam" id="PF13460">
    <property type="entry name" value="NAD_binding_10"/>
    <property type="match status" value="1"/>
</dbReference>
<dbReference type="PANTHER" id="PTHR15020:SF50">
    <property type="entry name" value="UPF0659 PROTEIN YMR090W"/>
    <property type="match status" value="1"/>
</dbReference>
<dbReference type="PANTHER" id="PTHR15020">
    <property type="entry name" value="FLAVIN REDUCTASE-RELATED"/>
    <property type="match status" value="1"/>
</dbReference>
<dbReference type="Gene3D" id="3.40.50.720">
    <property type="entry name" value="NAD(P)-binding Rossmann-like Domain"/>
    <property type="match status" value="1"/>
</dbReference>
<dbReference type="RefSeq" id="WP_060921448.1">
    <property type="nucleotide sequence ID" value="NZ_JAPWBK010000005.1"/>
</dbReference>
<dbReference type="SUPFAM" id="SSF51735">
    <property type="entry name" value="NAD(P)-binding Rossmann-fold domains"/>
    <property type="match status" value="1"/>
</dbReference>
<dbReference type="GeneID" id="36299712"/>
<dbReference type="Proteomes" id="UP000182126">
    <property type="component" value="Chromosome I"/>
</dbReference>
<name>A0A1H1MVT6_9MICO</name>
<sequence>MSRILVFGGHGRIALLLAPLLVARGHEVTGVIRNPDHVSEVEESGAIALVADIETMDVDALTEIIRGHDAVVWSAGAGGGSPERTYAVDRDAAERTMDAAERAGVRRYVMVSWIGSTADHGVPEDDSFFPYADAKWAADEHLRASGLDGTILGPGTLTFDDPTGRIRIDPEGRGEVSRADVAAVIVATLEDPGTIGRTIRFGNGDEETSVPIAEALAR</sequence>
<accession>A0A1H1MVT6</accession>
<reference evidence="2 3" key="1">
    <citation type="submission" date="2016-10" db="EMBL/GenBank/DDBJ databases">
        <authorList>
            <person name="de Groot N.N."/>
        </authorList>
    </citation>
    <scope>NUCLEOTIDE SEQUENCE [LARGE SCALE GENOMIC DNA]</scope>
    <source>
        <strain evidence="2 3">DSM 15019</strain>
    </source>
</reference>
<dbReference type="InterPro" id="IPR016040">
    <property type="entry name" value="NAD(P)-bd_dom"/>
</dbReference>
<dbReference type="EMBL" id="LT629770">
    <property type="protein sequence ID" value="SDR90836.1"/>
    <property type="molecule type" value="Genomic_DNA"/>
</dbReference>
<protein>
    <submittedName>
        <fullName evidence="2">Putative NADH-flavin reductase</fullName>
    </submittedName>
</protein>
<feature type="domain" description="NAD(P)-binding" evidence="1">
    <location>
        <begin position="8"/>
        <end position="192"/>
    </location>
</feature>
<dbReference type="eggNOG" id="COG0702">
    <property type="taxonomic scope" value="Bacteria"/>
</dbReference>
<evidence type="ECO:0000259" key="1">
    <source>
        <dbReference type="Pfam" id="PF13460"/>
    </source>
</evidence>
<proteinExistence type="predicted"/>
<dbReference type="AlphaFoldDB" id="A0A1H1MVT6"/>
<evidence type="ECO:0000313" key="3">
    <source>
        <dbReference type="Proteomes" id="UP000182126"/>
    </source>
</evidence>
<evidence type="ECO:0000313" key="2">
    <source>
        <dbReference type="EMBL" id="SDR90836.1"/>
    </source>
</evidence>
<dbReference type="InterPro" id="IPR036291">
    <property type="entry name" value="NAD(P)-bd_dom_sf"/>
</dbReference>
<organism evidence="2 3">
    <name type="scientific">Microbacterium paraoxydans</name>
    <dbReference type="NCBI Taxonomy" id="199592"/>
    <lineage>
        <taxon>Bacteria</taxon>
        <taxon>Bacillati</taxon>
        <taxon>Actinomycetota</taxon>
        <taxon>Actinomycetes</taxon>
        <taxon>Micrococcales</taxon>
        <taxon>Microbacteriaceae</taxon>
        <taxon>Microbacterium</taxon>
    </lineage>
</organism>
<dbReference type="CDD" id="cd05243">
    <property type="entry name" value="SDR_a5"/>
    <property type="match status" value="1"/>
</dbReference>
<gene>
    <name evidence="2" type="ORF">SAMN04489809_0636</name>
</gene>